<proteinExistence type="predicted"/>
<evidence type="ECO:0000313" key="2">
    <source>
        <dbReference type="Proteomes" id="UP001163823"/>
    </source>
</evidence>
<dbReference type="Proteomes" id="UP001163823">
    <property type="component" value="Chromosome 8"/>
</dbReference>
<dbReference type="KEGG" id="qsa:O6P43_019994"/>
<name>A0AAD7PLV3_QUISA</name>
<organism evidence="1 2">
    <name type="scientific">Quillaja saponaria</name>
    <name type="common">Soap bark tree</name>
    <dbReference type="NCBI Taxonomy" id="32244"/>
    <lineage>
        <taxon>Eukaryota</taxon>
        <taxon>Viridiplantae</taxon>
        <taxon>Streptophyta</taxon>
        <taxon>Embryophyta</taxon>
        <taxon>Tracheophyta</taxon>
        <taxon>Spermatophyta</taxon>
        <taxon>Magnoliopsida</taxon>
        <taxon>eudicotyledons</taxon>
        <taxon>Gunneridae</taxon>
        <taxon>Pentapetalae</taxon>
        <taxon>rosids</taxon>
        <taxon>fabids</taxon>
        <taxon>Fabales</taxon>
        <taxon>Quillajaceae</taxon>
        <taxon>Quillaja</taxon>
    </lineage>
</organism>
<gene>
    <name evidence="1" type="ORF">O6P43_019994</name>
</gene>
<dbReference type="AlphaFoldDB" id="A0AAD7PLV3"/>
<keyword evidence="2" id="KW-1185">Reference proteome</keyword>
<dbReference type="EMBL" id="JARAOO010000008">
    <property type="protein sequence ID" value="KAJ7959415.1"/>
    <property type="molecule type" value="Genomic_DNA"/>
</dbReference>
<protein>
    <submittedName>
        <fullName evidence="1">Growth-regulating factor</fullName>
    </submittedName>
</protein>
<reference evidence="1" key="1">
    <citation type="journal article" date="2023" name="Science">
        <title>Elucidation of the pathway for biosynthesis of saponin adjuvants from the soapbark tree.</title>
        <authorList>
            <person name="Reed J."/>
            <person name="Orme A."/>
            <person name="El-Demerdash A."/>
            <person name="Owen C."/>
            <person name="Martin L.B.B."/>
            <person name="Misra R.C."/>
            <person name="Kikuchi S."/>
            <person name="Rejzek M."/>
            <person name="Martin A.C."/>
            <person name="Harkess A."/>
            <person name="Leebens-Mack J."/>
            <person name="Louveau T."/>
            <person name="Stephenson M.J."/>
            <person name="Osbourn A."/>
        </authorList>
    </citation>
    <scope>NUCLEOTIDE SEQUENCE</scope>
    <source>
        <strain evidence="1">S10</strain>
    </source>
</reference>
<accession>A0AAD7PLV3</accession>
<evidence type="ECO:0000313" key="1">
    <source>
        <dbReference type="EMBL" id="KAJ7959415.1"/>
    </source>
</evidence>
<comment type="caution">
    <text evidence="1">The sequence shown here is derived from an EMBL/GenBank/DDBJ whole genome shotgun (WGS) entry which is preliminary data.</text>
</comment>
<sequence>MLKGDSVSMTASDLEWQPFMQNKFGITTEGYCYNHSSMSNQNYKDSLYLNSYSFFTAEEDQHNRDCLFLNPNLVSRKNQQSENRRNFIDAWSKTETEADNPNASNKSPASSNEKLTLSFLNLSMGCSSSMDEDMGQIQMDLGITKSNGNTESGTKTHLSSWLTPCSWVGAIPGGPLAEVLRPSSVAATNEAASNPSSSIIKNGSESPSGVLQKTLASLSDSSSSSSSSPMVANARANSEIPMFWLNQSKIGSST</sequence>